<dbReference type="Gene3D" id="3.30.450.40">
    <property type="match status" value="1"/>
</dbReference>
<dbReference type="Pfam" id="PF00989">
    <property type="entry name" value="PAS"/>
    <property type="match status" value="1"/>
</dbReference>
<evidence type="ECO:0000313" key="5">
    <source>
        <dbReference type="EMBL" id="XBM01138.1"/>
    </source>
</evidence>
<dbReference type="PANTHER" id="PTHR44757:SF2">
    <property type="entry name" value="BIOFILM ARCHITECTURE MAINTENANCE PROTEIN MBAA"/>
    <property type="match status" value="1"/>
</dbReference>
<dbReference type="SMART" id="SM00086">
    <property type="entry name" value="PAC"/>
    <property type="match status" value="2"/>
</dbReference>
<dbReference type="SMART" id="SM00065">
    <property type="entry name" value="GAF"/>
    <property type="match status" value="1"/>
</dbReference>
<dbReference type="Pfam" id="PF00990">
    <property type="entry name" value="GGDEF"/>
    <property type="match status" value="1"/>
</dbReference>
<dbReference type="GO" id="GO:0006355">
    <property type="term" value="P:regulation of DNA-templated transcription"/>
    <property type="evidence" value="ECO:0007669"/>
    <property type="project" value="InterPro"/>
</dbReference>
<dbReference type="KEGG" id="cmav:ABHF33_02300"/>
<dbReference type="Gene3D" id="3.30.70.270">
    <property type="match status" value="1"/>
</dbReference>
<organism evidence="5">
    <name type="scientific">Chitinibacter mangrovi</name>
    <dbReference type="NCBI Taxonomy" id="3153927"/>
    <lineage>
        <taxon>Bacteria</taxon>
        <taxon>Pseudomonadati</taxon>
        <taxon>Pseudomonadota</taxon>
        <taxon>Betaproteobacteria</taxon>
        <taxon>Neisseriales</taxon>
        <taxon>Chitinibacteraceae</taxon>
        <taxon>Chitinibacter</taxon>
    </lineage>
</organism>
<dbReference type="PROSITE" id="PS50113">
    <property type="entry name" value="PAC"/>
    <property type="match status" value="1"/>
</dbReference>
<dbReference type="InterPro" id="IPR052155">
    <property type="entry name" value="Biofilm_reg_signaling"/>
</dbReference>
<dbReference type="PANTHER" id="PTHR44757">
    <property type="entry name" value="DIGUANYLATE CYCLASE DGCP"/>
    <property type="match status" value="1"/>
</dbReference>
<feature type="domain" description="PAC" evidence="3">
    <location>
        <begin position="251"/>
        <end position="303"/>
    </location>
</feature>
<dbReference type="CDD" id="cd01949">
    <property type="entry name" value="GGDEF"/>
    <property type="match status" value="1"/>
</dbReference>
<keyword evidence="1" id="KW-0175">Coiled coil</keyword>
<accession>A0AAU7FBT0</accession>
<dbReference type="Pfam" id="PF08447">
    <property type="entry name" value="PAS_3"/>
    <property type="match status" value="1"/>
</dbReference>
<reference evidence="5" key="1">
    <citation type="submission" date="2024-05" db="EMBL/GenBank/DDBJ databases">
        <authorList>
            <person name="Yang L."/>
            <person name="Pan L."/>
        </authorList>
    </citation>
    <scope>NUCLEOTIDE SEQUENCE</scope>
    <source>
        <strain evidence="5">FCG-7</strain>
    </source>
</reference>
<dbReference type="InterPro" id="IPR035965">
    <property type="entry name" value="PAS-like_dom_sf"/>
</dbReference>
<dbReference type="InterPro" id="IPR029787">
    <property type="entry name" value="Nucleotide_cyclase"/>
</dbReference>
<dbReference type="InterPro" id="IPR001610">
    <property type="entry name" value="PAC"/>
</dbReference>
<feature type="domain" description="PAS" evidence="2">
    <location>
        <begin position="472"/>
        <end position="542"/>
    </location>
</feature>
<dbReference type="SUPFAM" id="SSF55781">
    <property type="entry name" value="GAF domain-like"/>
    <property type="match status" value="1"/>
</dbReference>
<dbReference type="SUPFAM" id="SSF55785">
    <property type="entry name" value="PYP-like sensor domain (PAS domain)"/>
    <property type="match status" value="3"/>
</dbReference>
<dbReference type="InterPro" id="IPR000700">
    <property type="entry name" value="PAS-assoc_C"/>
</dbReference>
<dbReference type="InterPro" id="IPR013655">
    <property type="entry name" value="PAS_fold_3"/>
</dbReference>
<dbReference type="InterPro" id="IPR029016">
    <property type="entry name" value="GAF-like_dom_sf"/>
</dbReference>
<dbReference type="InterPro" id="IPR013767">
    <property type="entry name" value="PAS_fold"/>
</dbReference>
<dbReference type="Pfam" id="PF01590">
    <property type="entry name" value="GAF"/>
    <property type="match status" value="1"/>
</dbReference>
<dbReference type="SUPFAM" id="SSF55073">
    <property type="entry name" value="Nucleotide cyclase"/>
    <property type="match status" value="1"/>
</dbReference>
<dbReference type="PROSITE" id="PS50887">
    <property type="entry name" value="GGDEF"/>
    <property type="match status" value="1"/>
</dbReference>
<dbReference type="InterPro" id="IPR013656">
    <property type="entry name" value="PAS_4"/>
</dbReference>
<dbReference type="SMART" id="SM00267">
    <property type="entry name" value="GGDEF"/>
    <property type="match status" value="1"/>
</dbReference>
<dbReference type="EMBL" id="CP157355">
    <property type="protein sequence ID" value="XBM01138.1"/>
    <property type="molecule type" value="Genomic_DNA"/>
</dbReference>
<dbReference type="InterPro" id="IPR000160">
    <property type="entry name" value="GGDEF_dom"/>
</dbReference>
<gene>
    <name evidence="5" type="ORF">ABHF33_02300</name>
</gene>
<dbReference type="FunFam" id="3.30.70.270:FF:000001">
    <property type="entry name" value="Diguanylate cyclase domain protein"/>
    <property type="match status" value="1"/>
</dbReference>
<feature type="domain" description="PAS" evidence="2">
    <location>
        <begin position="343"/>
        <end position="414"/>
    </location>
</feature>
<sequence length="760" mass="86059">MQVAAPPDNETERLHTLHNLCVLDTEPEEELDRITRLAARHFDVPICLISLVDQDRQWFKSNVGLNSTQSSRKESFCAHAILHWGALIVPDAHEDERFADNPAVTGYPFVRFYAGYPIRSRQGHALGTLCLIDTRTRTFSDDEKADLHDFAVMVQTYFQTRENDQHINQVERHLASAEEIFQKVFAQAAVGIALVSPEGQWLKVNQSLCKLVGYDQQEMQSLTFQQITYPDDLHTDLQYLNQLVRGDIATYTLEKRYIRSNGQIVWVELTVSLMRDAQGQPLHFISVLSDIDARKQAEFALADLRHNLEQRVEIRTAEMAVAISQLNHQMEKRIEIQQELQAEKERFQITLENAVDAFLEIDQNGQIIAWNLAAEQMFGWLRKEALGRKAGDMIIPARRRRPYWAELKRYLKHGQSGTLGRRLQIVACRKDGEEFIAELTLSENRIGEQRLVDAFVQDVSVREAAKKEILEHRRLLKAVTDHLPALIAYVDTSLRYLFINQVFQDWFGISAEALLAMRVTDLLEESTHLQISPYMDRVLAGEQVAFDSELNTLQGCQQVHVDFIPHIDELGKVTGFYIQVQDITQRKQLENQLAFEASHDQLTGLPNRRAFMLALDAAIARAKRHQQPMALLFLDLDGFKQLNDAHGHEFGDKVLQYFAATISAASRETDTVARLAGDEFTMILENLGDNDSGAIQVAQRILEQLAVPCLIDGHSVQLSSSIGIALTHSGDELASELLLAKADAAMYQAKAAGKGRFALN</sequence>
<dbReference type="AlphaFoldDB" id="A0AAU7FBT0"/>
<dbReference type="Gene3D" id="3.30.450.20">
    <property type="entry name" value="PAS domain"/>
    <property type="match status" value="3"/>
</dbReference>
<dbReference type="Pfam" id="PF08448">
    <property type="entry name" value="PAS_4"/>
    <property type="match status" value="1"/>
</dbReference>
<name>A0AAU7FBT0_9NEIS</name>
<feature type="domain" description="GGDEF" evidence="4">
    <location>
        <begin position="627"/>
        <end position="760"/>
    </location>
</feature>
<protein>
    <submittedName>
        <fullName evidence="5">PAS domain S-box protein</fullName>
    </submittedName>
</protein>
<dbReference type="NCBIfam" id="TIGR00229">
    <property type="entry name" value="sensory_box"/>
    <property type="match status" value="3"/>
</dbReference>
<dbReference type="RefSeq" id="WP_348945449.1">
    <property type="nucleotide sequence ID" value="NZ_CP157355.1"/>
</dbReference>
<dbReference type="NCBIfam" id="TIGR00254">
    <property type="entry name" value="GGDEF"/>
    <property type="match status" value="1"/>
</dbReference>
<evidence type="ECO:0000259" key="3">
    <source>
        <dbReference type="PROSITE" id="PS50113"/>
    </source>
</evidence>
<evidence type="ECO:0000259" key="4">
    <source>
        <dbReference type="PROSITE" id="PS50887"/>
    </source>
</evidence>
<feature type="coiled-coil region" evidence="1">
    <location>
        <begin position="326"/>
        <end position="357"/>
    </location>
</feature>
<dbReference type="InterPro" id="IPR000014">
    <property type="entry name" value="PAS"/>
</dbReference>
<evidence type="ECO:0000256" key="1">
    <source>
        <dbReference type="SAM" id="Coils"/>
    </source>
</evidence>
<dbReference type="InterPro" id="IPR003018">
    <property type="entry name" value="GAF"/>
</dbReference>
<dbReference type="GO" id="GO:0003824">
    <property type="term" value="F:catalytic activity"/>
    <property type="evidence" value="ECO:0007669"/>
    <property type="project" value="UniProtKB-ARBA"/>
</dbReference>
<feature type="domain" description="PAS" evidence="2">
    <location>
        <begin position="177"/>
        <end position="247"/>
    </location>
</feature>
<dbReference type="PROSITE" id="PS50112">
    <property type="entry name" value="PAS"/>
    <property type="match status" value="3"/>
</dbReference>
<proteinExistence type="predicted"/>
<dbReference type="SMART" id="SM00091">
    <property type="entry name" value="PAS"/>
    <property type="match status" value="3"/>
</dbReference>
<dbReference type="CDD" id="cd00130">
    <property type="entry name" value="PAS"/>
    <property type="match status" value="3"/>
</dbReference>
<evidence type="ECO:0000259" key="2">
    <source>
        <dbReference type="PROSITE" id="PS50112"/>
    </source>
</evidence>
<dbReference type="InterPro" id="IPR043128">
    <property type="entry name" value="Rev_trsase/Diguanyl_cyclase"/>
</dbReference>